<evidence type="ECO:0000313" key="2">
    <source>
        <dbReference type="Proteomes" id="UP000309215"/>
    </source>
</evidence>
<comment type="caution">
    <text evidence="1">The sequence shown here is derived from an EMBL/GenBank/DDBJ whole genome shotgun (WGS) entry which is preliminary data.</text>
</comment>
<dbReference type="Proteomes" id="UP000309215">
    <property type="component" value="Unassembled WGS sequence"/>
</dbReference>
<organism evidence="1 2">
    <name type="scientific">Polyangium fumosum</name>
    <dbReference type="NCBI Taxonomy" id="889272"/>
    <lineage>
        <taxon>Bacteria</taxon>
        <taxon>Pseudomonadati</taxon>
        <taxon>Myxococcota</taxon>
        <taxon>Polyangia</taxon>
        <taxon>Polyangiales</taxon>
        <taxon>Polyangiaceae</taxon>
        <taxon>Polyangium</taxon>
    </lineage>
</organism>
<protein>
    <submittedName>
        <fullName evidence="1">Uncharacterized protein</fullName>
    </submittedName>
</protein>
<dbReference type="RefSeq" id="WP_136933655.1">
    <property type="nucleotide sequence ID" value="NZ_SSMQ01000052.1"/>
</dbReference>
<proteinExistence type="predicted"/>
<dbReference type="EMBL" id="SSMQ01000052">
    <property type="protein sequence ID" value="TKC99854.1"/>
    <property type="molecule type" value="Genomic_DNA"/>
</dbReference>
<evidence type="ECO:0000313" key="1">
    <source>
        <dbReference type="EMBL" id="TKC99854.1"/>
    </source>
</evidence>
<reference evidence="1 2" key="1">
    <citation type="submission" date="2019-04" db="EMBL/GenBank/DDBJ databases">
        <authorList>
            <person name="Li Y."/>
            <person name="Wang J."/>
        </authorList>
    </citation>
    <scope>NUCLEOTIDE SEQUENCE [LARGE SCALE GENOMIC DNA]</scope>
    <source>
        <strain evidence="1 2">DSM 14668</strain>
    </source>
</reference>
<accession>A0A4U1IYU2</accession>
<sequence length="318" mass="33779">MQGVAAHVCDVDTRISPTWSRRNPALPSFTQRGTARCVVMRSIATGGTSMQSPTILMLAMSLGLTACSGPTPNTVIHAATGDAALMPVTWGTNASPSTPPASSAPSVTQTQTVNVVVGPTSRVEPAVPHKAEGVDETKIAIVTNGSGIELGSGKRILYSGPATFFLLDAEKGVRGMLLVDVREPGSGYISDVWMFDGADWRHGTMVESVPLSERISMPISSPPPPRTFGRFDVGLTWLVSNGAVVPGPSFRQALLALGRPSDLAGEPRASAGRRNMLRFALALEHFRREEMKPCEHIKPLSETLLSGFARMNHPSIAE</sequence>
<name>A0A4U1IYU2_9BACT</name>
<gene>
    <name evidence="1" type="ORF">E8A74_36175</name>
</gene>
<keyword evidence="2" id="KW-1185">Reference proteome</keyword>
<dbReference type="AlphaFoldDB" id="A0A4U1IYU2"/>